<dbReference type="PROSITE" id="PS51257">
    <property type="entry name" value="PROKAR_LIPOPROTEIN"/>
    <property type="match status" value="1"/>
</dbReference>
<dbReference type="Proteomes" id="UP000682195">
    <property type="component" value="Chromosome 2"/>
</dbReference>
<dbReference type="InterPro" id="IPR021326">
    <property type="entry name" value="DUF2931"/>
</dbReference>
<sequence length="386" mass="44947">MKKIITTLFLLTLCITISSCKEKVKESKDMKTTFAWDFTIAAPIHYPIQAQYATITYGADYESFDAMTLNPQSGIGYPTGSNFLPDYYGEGIELPNGLHILWASFADRKYYKADIKFSEELRKKMLMLFREEYITSFDGKQRNYSNIVATILPGGNIWLYVNDYLSRKILVCDTLKGTEVKLKPRKSEFEEDPGDPFENLETASVIAMKDNFHSDEILKKYGCSDTIWNNYKRRYDYKIKIDFENKQTSFIPKTYSVIYTNGELLHMNDKGFVPKPSVPKNLECQWTADKNLYTGYFYFDEQEIIYAFKKIFGSSSNEKGNLIIKVSKYNNWFDIYLQVGDREYRIVNTKIHVFKQGIHEDDEKAVVIYDNHPEDGNEFTNNFIGE</sequence>
<protein>
    <submittedName>
        <fullName evidence="1">DUF2931 family protein</fullName>
    </submittedName>
</protein>
<gene>
    <name evidence="1" type="ORF">J5A58_13160</name>
</gene>
<evidence type="ECO:0000313" key="2">
    <source>
        <dbReference type="Proteomes" id="UP000682195"/>
    </source>
</evidence>
<name>A0ABX7XSY6_9BACT</name>
<evidence type="ECO:0000313" key="1">
    <source>
        <dbReference type="EMBL" id="QUB76651.1"/>
    </source>
</evidence>
<organism evidence="1 2">
    <name type="scientific">Prevotella melaninogenica</name>
    <dbReference type="NCBI Taxonomy" id="28132"/>
    <lineage>
        <taxon>Bacteria</taxon>
        <taxon>Pseudomonadati</taxon>
        <taxon>Bacteroidota</taxon>
        <taxon>Bacteroidia</taxon>
        <taxon>Bacteroidales</taxon>
        <taxon>Prevotellaceae</taxon>
        <taxon>Prevotella</taxon>
    </lineage>
</organism>
<keyword evidence="2" id="KW-1185">Reference proteome</keyword>
<proteinExistence type="predicted"/>
<reference evidence="1 2" key="1">
    <citation type="submission" date="2021-03" db="EMBL/GenBank/DDBJ databases">
        <title>Human Oral Microbial Genomes.</title>
        <authorList>
            <person name="Johnston C.D."/>
            <person name="Chen T."/>
            <person name="Dewhirst F.E."/>
        </authorList>
    </citation>
    <scope>NUCLEOTIDE SEQUENCE [LARGE SCALE GENOMIC DNA]</scope>
    <source>
        <strain evidence="1 2">F0054</strain>
    </source>
</reference>
<dbReference type="Pfam" id="PF11153">
    <property type="entry name" value="DUF2931"/>
    <property type="match status" value="1"/>
</dbReference>
<dbReference type="EMBL" id="CP072362">
    <property type="protein sequence ID" value="QUB76651.1"/>
    <property type="molecule type" value="Genomic_DNA"/>
</dbReference>
<dbReference type="RefSeq" id="WP_211808517.1">
    <property type="nucleotide sequence ID" value="NZ_CP072362.1"/>
</dbReference>
<accession>A0ABX7XSY6</accession>